<keyword evidence="3" id="KW-1185">Reference proteome</keyword>
<organism evidence="2 3">
    <name type="scientific">Methylomonas koyamae</name>
    <dbReference type="NCBI Taxonomy" id="702114"/>
    <lineage>
        <taxon>Bacteria</taxon>
        <taxon>Pseudomonadati</taxon>
        <taxon>Pseudomonadota</taxon>
        <taxon>Gammaproteobacteria</taxon>
        <taxon>Methylococcales</taxon>
        <taxon>Methylococcaceae</taxon>
        <taxon>Methylomonas</taxon>
    </lineage>
</organism>
<sequence>MGPSGKTFASGAVACAINPATGAQAATIQAGLFNPSAKTTATVRLNGGTVAKVTAAQPAVPVWLADGNNSVVVALSKRVADTYTFTVQADFCSLPDTSGNTFSSDGTLEYAASGKSYALVSPGCAFNPATGNAQPFVNLFDNGTYLLNVSINGTPLTQLNGTTRKAVPVFLGAGPNVISAANGTLSTDYYIRDGGDGTCTLP</sequence>
<name>A0A177NSS3_9GAMM</name>
<dbReference type="AlphaFoldDB" id="A0A177NSS3"/>
<gene>
    <name evidence="2" type="ORF">A1355_24125</name>
</gene>
<evidence type="ECO:0000256" key="1">
    <source>
        <dbReference type="SAM" id="SignalP"/>
    </source>
</evidence>
<dbReference type="Proteomes" id="UP000077628">
    <property type="component" value="Unassembled WGS sequence"/>
</dbReference>
<evidence type="ECO:0000313" key="3">
    <source>
        <dbReference type="Proteomes" id="UP000077628"/>
    </source>
</evidence>
<comment type="caution">
    <text evidence="2">The sequence shown here is derived from an EMBL/GenBank/DDBJ whole genome shotgun (WGS) entry which is preliminary data.</text>
</comment>
<dbReference type="OrthoDB" id="5565268at2"/>
<feature type="signal peptide" evidence="1">
    <location>
        <begin position="1"/>
        <end position="25"/>
    </location>
</feature>
<keyword evidence="1" id="KW-0732">Signal</keyword>
<feature type="chain" id="PRO_5008069490" evidence="1">
    <location>
        <begin position="26"/>
        <end position="202"/>
    </location>
</feature>
<dbReference type="EMBL" id="LUUK01000142">
    <property type="protein sequence ID" value="OAI20279.1"/>
    <property type="molecule type" value="Genomic_DNA"/>
</dbReference>
<proteinExistence type="predicted"/>
<evidence type="ECO:0000313" key="2">
    <source>
        <dbReference type="EMBL" id="OAI20279.1"/>
    </source>
</evidence>
<reference evidence="3" key="1">
    <citation type="submission" date="2016-03" db="EMBL/GenBank/DDBJ databases">
        <authorList>
            <person name="Heylen K."/>
            <person name="De Vos P."/>
            <person name="Vekeman B."/>
        </authorList>
    </citation>
    <scope>NUCLEOTIDE SEQUENCE [LARGE SCALE GENOMIC DNA]</scope>
    <source>
        <strain evidence="3">R-45383</strain>
    </source>
</reference>
<protein>
    <submittedName>
        <fullName evidence="2">Uncharacterized protein</fullName>
    </submittedName>
</protein>
<accession>A0A177NSS3</accession>